<protein>
    <recommendedName>
        <fullName evidence="2">ABC transporter, substrate-binding protein (Cluster 1, maltose/g3p/polyamine/iron)</fullName>
    </recommendedName>
</protein>
<evidence type="ECO:0000313" key="1">
    <source>
        <dbReference type="EMBL" id="CAA9257660.1"/>
    </source>
</evidence>
<dbReference type="PROSITE" id="PS51257">
    <property type="entry name" value="PROKAR_LIPOPROTEIN"/>
    <property type="match status" value="1"/>
</dbReference>
<dbReference type="InterPro" id="IPR050490">
    <property type="entry name" value="Bact_solute-bd_prot1"/>
</dbReference>
<evidence type="ECO:0008006" key="2">
    <source>
        <dbReference type="Google" id="ProtNLM"/>
    </source>
</evidence>
<sequence>MTDVRLARVTRARVLGTAATAIGAGLLAACGSVGGPQPPAQQKGPVTIDVLTRTGVPPPTRHSQWYDKTTKERFTPDSQITVNLIDATPTVAEKHIVLHSGGTPPDAAWFGVIADGFGGQPAAKRGMFKALDDLVRRDRFDRAQYWKSALDMFTVDGKLFALPTHGHFGPNVLYVNQDLTKRAGISVPIATGDWTTDQLVDWARRLTRPADGEYGWWPILETAEWLVTFLRTFGGDLLAPDGRRSALDAQPAREGLQWLYDAQHKFQTVETLLAPGGTFAAINNPTGFPSGKLAFVASTPGGVASWRAPGQQQIKFELGITLMPKHPGGRRGTQVSSSGMGVTGTPKTDAAWRWVQFITNRDNGVLQVTGGAGSPGARRDVWEDSRLLSFDPIYSLMQKTVGQPGPLHYPWNYTFPDVVKAATERLADLWSNKSSVNDAAASAAREVNTVLQRAPG</sequence>
<dbReference type="AlphaFoldDB" id="A0A6J4IPV0"/>
<dbReference type="Gene3D" id="3.40.190.10">
    <property type="entry name" value="Periplasmic binding protein-like II"/>
    <property type="match status" value="1"/>
</dbReference>
<organism evidence="1">
    <name type="scientific">uncultured Chloroflexota bacterium</name>
    <dbReference type="NCBI Taxonomy" id="166587"/>
    <lineage>
        <taxon>Bacteria</taxon>
        <taxon>Bacillati</taxon>
        <taxon>Chloroflexota</taxon>
        <taxon>environmental samples</taxon>
    </lineage>
</organism>
<reference evidence="1" key="1">
    <citation type="submission" date="2020-02" db="EMBL/GenBank/DDBJ databases">
        <authorList>
            <person name="Meier V. D."/>
        </authorList>
    </citation>
    <scope>NUCLEOTIDE SEQUENCE</scope>
    <source>
        <strain evidence="1">AVDCRST_MAG77</strain>
    </source>
</reference>
<dbReference type="PANTHER" id="PTHR43649:SF30">
    <property type="entry name" value="ABC TRANSPORTER SUBSTRATE-BINDING PROTEIN"/>
    <property type="match status" value="1"/>
</dbReference>
<dbReference type="SUPFAM" id="SSF53850">
    <property type="entry name" value="Periplasmic binding protein-like II"/>
    <property type="match status" value="1"/>
</dbReference>
<accession>A0A6J4IPV0</accession>
<gene>
    <name evidence="1" type="ORF">AVDCRST_MAG77-2415</name>
</gene>
<name>A0A6J4IPV0_9CHLR</name>
<proteinExistence type="predicted"/>
<dbReference type="Pfam" id="PF01547">
    <property type="entry name" value="SBP_bac_1"/>
    <property type="match status" value="1"/>
</dbReference>
<dbReference type="EMBL" id="CADCTC010000145">
    <property type="protein sequence ID" value="CAA9257660.1"/>
    <property type="molecule type" value="Genomic_DNA"/>
</dbReference>
<dbReference type="InterPro" id="IPR006059">
    <property type="entry name" value="SBP"/>
</dbReference>
<dbReference type="PANTHER" id="PTHR43649">
    <property type="entry name" value="ARABINOSE-BINDING PROTEIN-RELATED"/>
    <property type="match status" value="1"/>
</dbReference>